<dbReference type="Pfam" id="PF00698">
    <property type="entry name" value="Acyl_transf_1"/>
    <property type="match status" value="1"/>
</dbReference>
<dbReference type="SUPFAM" id="SSF55048">
    <property type="entry name" value="Probable ACP-binding domain of malonyl-CoA ACP transacylase"/>
    <property type="match status" value="1"/>
</dbReference>
<dbReference type="InterPro" id="IPR036736">
    <property type="entry name" value="ACP-like_sf"/>
</dbReference>
<proteinExistence type="predicted"/>
<keyword evidence="3" id="KW-0808">Transferase</keyword>
<dbReference type="PROSITE" id="PS52004">
    <property type="entry name" value="KS3_2"/>
    <property type="match status" value="1"/>
</dbReference>
<keyword evidence="1" id="KW-0596">Phosphopantetheine</keyword>
<dbReference type="InterPro" id="IPR050091">
    <property type="entry name" value="PKS_NRPS_Biosynth_Enz"/>
</dbReference>
<evidence type="ECO:0000259" key="4">
    <source>
        <dbReference type="PROSITE" id="PS50075"/>
    </source>
</evidence>
<dbReference type="CDD" id="cd00833">
    <property type="entry name" value="PKS"/>
    <property type="match status" value="1"/>
</dbReference>
<dbReference type="InterPro" id="IPR020806">
    <property type="entry name" value="PKS_PP-bd"/>
</dbReference>
<dbReference type="Gene3D" id="3.40.366.10">
    <property type="entry name" value="Malonyl-Coenzyme A Acyl Carrier Protein, domain 2"/>
    <property type="match status" value="1"/>
</dbReference>
<evidence type="ECO:0000256" key="1">
    <source>
        <dbReference type="ARBA" id="ARBA00022450"/>
    </source>
</evidence>
<dbReference type="PANTHER" id="PTHR43775:SF37">
    <property type="entry name" value="SI:DKEY-61P9.11"/>
    <property type="match status" value="1"/>
</dbReference>
<dbReference type="InterPro" id="IPR020841">
    <property type="entry name" value="PKS_Beta-ketoAc_synthase_dom"/>
</dbReference>
<dbReference type="InterPro" id="IPR016036">
    <property type="entry name" value="Malonyl_transacylase_ACP-bd"/>
</dbReference>
<feature type="domain" description="Ketosynthase family 3 (KS3)" evidence="5">
    <location>
        <begin position="1"/>
        <end position="411"/>
    </location>
</feature>
<evidence type="ECO:0000256" key="3">
    <source>
        <dbReference type="ARBA" id="ARBA00022679"/>
    </source>
</evidence>
<dbReference type="Gene3D" id="1.10.1200.10">
    <property type="entry name" value="ACP-like"/>
    <property type="match status" value="1"/>
</dbReference>
<keyword evidence="2" id="KW-0597">Phosphoprotein</keyword>
<dbReference type="Gene3D" id="3.40.47.10">
    <property type="match status" value="1"/>
</dbReference>
<dbReference type="SUPFAM" id="SSF53901">
    <property type="entry name" value="Thiolase-like"/>
    <property type="match status" value="1"/>
</dbReference>
<reference evidence="6 7" key="1">
    <citation type="journal article" date="2015" name="Antonie Van Leeuwenhoek">
        <title>Prauserella endophytica sp. nov., an endophytic actinobacterium isolated from Tamarix taklamakanensis.</title>
        <authorList>
            <person name="Liu J.M."/>
            <person name="Habden X."/>
            <person name="Guo L."/>
            <person name="Tuo L."/>
            <person name="Jiang Z.K."/>
            <person name="Liu S.W."/>
            <person name="Liu X.F."/>
            <person name="Chen L."/>
            <person name="Li R.F."/>
            <person name="Zhang Y.Q."/>
            <person name="Sun C.H."/>
        </authorList>
    </citation>
    <scope>NUCLEOTIDE SEQUENCE [LARGE SCALE GENOMIC DNA]</scope>
    <source>
        <strain evidence="6 7">CGMCC 4.7182</strain>
    </source>
</reference>
<dbReference type="SMART" id="SM00825">
    <property type="entry name" value="PKS_KS"/>
    <property type="match status" value="1"/>
</dbReference>
<dbReference type="SUPFAM" id="SSF52151">
    <property type="entry name" value="FabD/lysophospholipase-like"/>
    <property type="match status" value="1"/>
</dbReference>
<sequence>MAVVGIDCRFPGSPTVEDFWRLLLDGRVAAGPVPGDRWDPATLTDVKSGVDTPAAFIDDAAAFDHRFFGISPIEAAAMDPQQRLLLQAAWRACEDAGYAPRSLAGTATSVHVGIMSSEWGNIHLTDYRGMTPQRGSGNGYCMAANRISYHLDLKGPSMAVDTACSSSLVAAALAATTLRAGEANMAIVAGVNLILTPALSIFYDQAGLAAPDGRCKPFAADADGIGRGEGVGVVILRRLADAVADGQRIYAVIEGGAVGSDGRSNGLTAPNRFAQADVIRNAHERAGVDPHDVTFVEGHGTGTRLGDMIEVRALGDVHKGRTRPVLLGSVKANLGHLEGAAGIAGLIKACLSLERRTLPGTPAGAENPDLKLADNGFRLAAGTTRLPSGTVHAGVSSFGLGGTNAHLVLSSPPRTPTPAMRDEQAAVLTVTAATREALAANVAALRDALAAEVRGRVAQFAWTSTRVKTGLRHRAAVGGIGRDALVAACDTLTRTLPGDGRPAAPRVALAFTGQGSQYAGMAAPLYRHCAAFRHHLDEASAALGELPGGTLVELLLAGADLEPTGLAQPALFGVEYAMGRTLVELGVRPVALLGHSVGEFAAVCVADGITLADAARLVVARGTLMQALPGGGAMLAAAVSSAELAELVTVEPGEVLDVAAVNGPRAVTLSGTEAAVERAADAIRAAGRTATRLRVSHAFHSALMRPMLAEFTELAERVGPGSPRYPLYSTVRPGVAGSVDGAYWAEQVCGPVRFAEAAGLLAEAEPTHVVEVGPRPVLLGLLRDVLPAHTSLACSPGPTATGGELASVVAALYRDGVDLDFDHWFPPSARVRRTLPGYVFDRDTRFWFSADDGRSVAAPQRSEPAEQAAPGAGTGTPAAGITTLVLAAIAAVTGHAEAALHPHAQLDELGFDSIMAMRFVDELEPAIGPLDLEALLPNLTTVGTLIDHFERTHQIAEGASV</sequence>
<dbReference type="Gene3D" id="3.30.70.3290">
    <property type="match status" value="1"/>
</dbReference>
<organism evidence="6 7">
    <name type="scientific">Prauserella endophytica</name>
    <dbReference type="NCBI Taxonomy" id="1592324"/>
    <lineage>
        <taxon>Bacteria</taxon>
        <taxon>Bacillati</taxon>
        <taxon>Actinomycetota</taxon>
        <taxon>Actinomycetes</taxon>
        <taxon>Pseudonocardiales</taxon>
        <taxon>Pseudonocardiaceae</taxon>
        <taxon>Prauserella</taxon>
        <taxon>Prauserella coralliicola group</taxon>
    </lineage>
</organism>
<dbReference type="InterPro" id="IPR009081">
    <property type="entry name" value="PP-bd_ACP"/>
</dbReference>
<dbReference type="EMBL" id="SWMS01000036">
    <property type="protein sequence ID" value="TKG60522.1"/>
    <property type="molecule type" value="Genomic_DNA"/>
</dbReference>
<keyword evidence="7" id="KW-1185">Reference proteome</keyword>
<feature type="domain" description="Carrier" evidence="4">
    <location>
        <begin position="879"/>
        <end position="953"/>
    </location>
</feature>
<dbReference type="InterPro" id="IPR014031">
    <property type="entry name" value="Ketoacyl_synth_C"/>
</dbReference>
<name>A0ABY2RU45_9PSEU</name>
<accession>A0ABY2RU45</accession>
<dbReference type="Pfam" id="PF00550">
    <property type="entry name" value="PP-binding"/>
    <property type="match status" value="1"/>
</dbReference>
<dbReference type="InterPro" id="IPR014030">
    <property type="entry name" value="Ketoacyl_synth_N"/>
</dbReference>
<dbReference type="SMART" id="SM00827">
    <property type="entry name" value="PKS_AT"/>
    <property type="match status" value="1"/>
</dbReference>
<dbReference type="PANTHER" id="PTHR43775">
    <property type="entry name" value="FATTY ACID SYNTHASE"/>
    <property type="match status" value="1"/>
</dbReference>
<dbReference type="Pfam" id="PF02801">
    <property type="entry name" value="Ketoacyl-synt_C"/>
    <property type="match status" value="1"/>
</dbReference>
<dbReference type="InterPro" id="IPR016039">
    <property type="entry name" value="Thiolase-like"/>
</dbReference>
<comment type="caution">
    <text evidence="6">The sequence shown here is derived from an EMBL/GenBank/DDBJ whole genome shotgun (WGS) entry which is preliminary data.</text>
</comment>
<protein>
    <submittedName>
        <fullName evidence="6">Type I polyketide synthase</fullName>
    </submittedName>
</protein>
<dbReference type="Proteomes" id="UP000309992">
    <property type="component" value="Unassembled WGS sequence"/>
</dbReference>
<dbReference type="PROSITE" id="PS50075">
    <property type="entry name" value="CARRIER"/>
    <property type="match status" value="1"/>
</dbReference>
<dbReference type="InterPro" id="IPR001227">
    <property type="entry name" value="Ac_transferase_dom_sf"/>
</dbReference>
<dbReference type="InterPro" id="IPR016035">
    <property type="entry name" value="Acyl_Trfase/lysoPLipase"/>
</dbReference>
<dbReference type="Pfam" id="PF00109">
    <property type="entry name" value="ketoacyl-synt"/>
    <property type="match status" value="1"/>
</dbReference>
<evidence type="ECO:0000259" key="5">
    <source>
        <dbReference type="PROSITE" id="PS52004"/>
    </source>
</evidence>
<dbReference type="SUPFAM" id="SSF47336">
    <property type="entry name" value="ACP-like"/>
    <property type="match status" value="1"/>
</dbReference>
<gene>
    <name evidence="6" type="ORF">FCN18_35195</name>
</gene>
<evidence type="ECO:0000313" key="6">
    <source>
        <dbReference type="EMBL" id="TKG60522.1"/>
    </source>
</evidence>
<dbReference type="InterPro" id="IPR014043">
    <property type="entry name" value="Acyl_transferase_dom"/>
</dbReference>
<dbReference type="InterPro" id="IPR032821">
    <property type="entry name" value="PKS_assoc"/>
</dbReference>
<dbReference type="Pfam" id="PF16197">
    <property type="entry name" value="KAsynt_C_assoc"/>
    <property type="match status" value="1"/>
</dbReference>
<evidence type="ECO:0000313" key="7">
    <source>
        <dbReference type="Proteomes" id="UP000309992"/>
    </source>
</evidence>
<evidence type="ECO:0000256" key="2">
    <source>
        <dbReference type="ARBA" id="ARBA00022553"/>
    </source>
</evidence>
<dbReference type="SMART" id="SM00823">
    <property type="entry name" value="PKS_PP"/>
    <property type="match status" value="1"/>
</dbReference>